<proteinExistence type="predicted"/>
<gene>
    <name evidence="1" type="ORF">GCM10009680_78290</name>
</gene>
<accession>A0ABN2JGA0</accession>
<dbReference type="RefSeq" id="WP_211125692.1">
    <property type="nucleotide sequence ID" value="NZ_BAAALR010000109.1"/>
</dbReference>
<reference evidence="1 2" key="1">
    <citation type="journal article" date="2019" name="Int. J. Syst. Evol. Microbiol.">
        <title>The Global Catalogue of Microorganisms (GCM) 10K type strain sequencing project: providing services to taxonomists for standard genome sequencing and annotation.</title>
        <authorList>
            <consortium name="The Broad Institute Genomics Platform"/>
            <consortium name="The Broad Institute Genome Sequencing Center for Infectious Disease"/>
            <person name="Wu L."/>
            <person name="Ma J."/>
        </authorList>
    </citation>
    <scope>NUCLEOTIDE SEQUENCE [LARGE SCALE GENOMIC DNA]</scope>
    <source>
        <strain evidence="1 2">JCM 13244</strain>
    </source>
</reference>
<sequence>MYQISENGLKIEIELGGDSPETVENADGWVELPNGEKWAATFLTYSEVGRILDRWSHTGEFLNGGYFACSDLVIVRKPGAREMFNAVKDMVATGSHRGHLTRVDPE</sequence>
<evidence type="ECO:0000313" key="1">
    <source>
        <dbReference type="EMBL" id="GAA1725028.1"/>
    </source>
</evidence>
<evidence type="ECO:0000313" key="2">
    <source>
        <dbReference type="Proteomes" id="UP001499947"/>
    </source>
</evidence>
<dbReference type="Proteomes" id="UP001499947">
    <property type="component" value="Unassembled WGS sequence"/>
</dbReference>
<organism evidence="1 2">
    <name type="scientific">Streptomyces yatensis</name>
    <dbReference type="NCBI Taxonomy" id="155177"/>
    <lineage>
        <taxon>Bacteria</taxon>
        <taxon>Bacillati</taxon>
        <taxon>Actinomycetota</taxon>
        <taxon>Actinomycetes</taxon>
        <taxon>Kitasatosporales</taxon>
        <taxon>Streptomycetaceae</taxon>
        <taxon>Streptomyces</taxon>
        <taxon>Streptomyces violaceusniger group</taxon>
    </lineage>
</organism>
<keyword evidence="2" id="KW-1185">Reference proteome</keyword>
<name>A0ABN2JGA0_9ACTN</name>
<protein>
    <submittedName>
        <fullName evidence="1">Uncharacterized protein</fullName>
    </submittedName>
</protein>
<dbReference type="EMBL" id="BAAALR010000109">
    <property type="protein sequence ID" value="GAA1725028.1"/>
    <property type="molecule type" value="Genomic_DNA"/>
</dbReference>
<comment type="caution">
    <text evidence="1">The sequence shown here is derived from an EMBL/GenBank/DDBJ whole genome shotgun (WGS) entry which is preliminary data.</text>
</comment>